<feature type="compositionally biased region" description="Polar residues" evidence="7">
    <location>
        <begin position="187"/>
        <end position="199"/>
    </location>
</feature>
<dbReference type="GO" id="GO:0004564">
    <property type="term" value="F:beta-fructofuranosidase activity"/>
    <property type="evidence" value="ECO:0007669"/>
    <property type="project" value="UniProtKB-EC"/>
</dbReference>
<dbReference type="Gene3D" id="2.10.270.10">
    <property type="entry name" value="Cholin Binding"/>
    <property type="match status" value="2"/>
</dbReference>
<evidence type="ECO:0000256" key="7">
    <source>
        <dbReference type="SAM" id="MobiDB-lite"/>
    </source>
</evidence>
<evidence type="ECO:0000313" key="11">
    <source>
        <dbReference type="Proteomes" id="UP000191056"/>
    </source>
</evidence>
<dbReference type="Pfam" id="PF00251">
    <property type="entry name" value="Glyco_hydro_32N"/>
    <property type="match status" value="1"/>
</dbReference>
<evidence type="ECO:0000256" key="3">
    <source>
        <dbReference type="ARBA" id="ARBA00022737"/>
    </source>
</evidence>
<sequence>MSKLKLRLLAITIATIIIPTAVPSMGILAAWEQNQGKWHYLNDLGEKQTGWINDNGKWYYLNNSGIMKMGWVDVSGTWYYLQQSGEMKTGWVNDSGTWYYLQPSGVMKTGWINDNGTWYFASESGAMQTGVVKVEDKIYYLDVASGAMQAGNVTLSGKTYTFALTGEAVGKDIPPVSKAFNSNVVGVTDTNNSDKNNNGSSVSTASQQNRSSSSNHNSSGSSDNGGSSNTGGAGNRNDEIPVNDQPIFPKSQQSDLSFIGDPMPYYENGKFNIFYLDDIRDSGEIGFHPWSLLETENFYDYKNEGVVIDYSNSEADQDLALGTGSVIRDKNGLYHAFFTGFNDRRADVVSQLNKANLASDFGVQGSNRWSYGYGTSNADFTLATGYDADNKKYYQSSLDGLELHPDFVHPAVTTGAGATYRWTVGEDGKIDLTGTYTKFIQNDSNPSWPDGVTLTIYHNDEILQQNRISVSDTVENIDTIDIKMLNVKKGDMLYFIITANNNNAWDGGKLDVSINPTEIANEAIMHATSTDLKNWTKIYNDTFFASAQYSKNDFRDPYVFYNQADNKYWMLITTRKNNTGVIAKYVSDDLKNWTDQGVFFTNDMGTSNLECPTLIQYGSYWYLTFSDQSAADPYGNRVVHYRKASSINGPFTKPGRDSFDGNGFYAGKLEKDSSNNLYLFGWTPTKVDYNDSNAFDWAGNLVVHQIKQNTNGDLYATPVGTVVDKINHSINLTEYSKTSTVTKNNSDYSFTGNGYESVTFNEITGTNKITGKINTKSKNNNFGFMFNVRENGKAPLNIVFNHQYGRLEFYNASTDGSLGQLQSTKPITVPDNGVLDFTILINDSVAVLYVNNEAAFSTRMYNMQNHKWGIFSMDSDITFSNLQLSK</sequence>
<dbReference type="PANTHER" id="PTHR43101">
    <property type="entry name" value="BETA-FRUCTOSIDASE"/>
    <property type="match status" value="1"/>
</dbReference>
<evidence type="ECO:0000256" key="6">
    <source>
        <dbReference type="PROSITE-ProRule" id="PRU00591"/>
    </source>
</evidence>
<reference evidence="10 11" key="1">
    <citation type="submission" date="2017-03" db="EMBL/GenBank/DDBJ databases">
        <title>Genome sequence of Clostridium chromiireducens DSM 23318.</title>
        <authorList>
            <person name="Poehlein A."/>
            <person name="Daniel R."/>
        </authorList>
    </citation>
    <scope>NUCLEOTIDE SEQUENCE [LARGE SCALE GENOMIC DNA]</scope>
    <source>
        <strain evidence="10 11">DSM 23318</strain>
    </source>
</reference>
<comment type="caution">
    <text evidence="10">The sequence shown here is derived from an EMBL/GenBank/DDBJ whole genome shotgun (WGS) entry which is preliminary data.</text>
</comment>
<feature type="repeat" description="Cell wall-binding" evidence="6">
    <location>
        <begin position="48"/>
        <end position="67"/>
    </location>
</feature>
<gene>
    <name evidence="10" type="primary">lytA_1</name>
    <name evidence="10" type="ORF">CLCHR_03380</name>
</gene>
<comment type="similarity">
    <text evidence="1">Belongs to the glycosyl hydrolase 32 family.</text>
</comment>
<evidence type="ECO:0000259" key="9">
    <source>
        <dbReference type="Pfam" id="PF16346"/>
    </source>
</evidence>
<dbReference type="Gene3D" id="2.60.120.560">
    <property type="entry name" value="Exo-inulinase, domain 1"/>
    <property type="match status" value="1"/>
</dbReference>
<evidence type="ECO:0000259" key="8">
    <source>
        <dbReference type="Pfam" id="PF00251"/>
    </source>
</evidence>
<dbReference type="Proteomes" id="UP000191056">
    <property type="component" value="Unassembled WGS sequence"/>
</dbReference>
<name>A0A1V4J1L7_9CLOT</name>
<dbReference type="PANTHER" id="PTHR43101:SF1">
    <property type="entry name" value="BETA-FRUCTOSIDASE"/>
    <property type="match status" value="1"/>
</dbReference>
<dbReference type="PROSITE" id="PS51170">
    <property type="entry name" value="CW"/>
    <property type="match status" value="4"/>
</dbReference>
<dbReference type="InterPro" id="IPR032507">
    <property type="entry name" value="BT1760-like_C"/>
</dbReference>
<dbReference type="InterPro" id="IPR018337">
    <property type="entry name" value="Cell_wall/Cho-bd_repeat"/>
</dbReference>
<evidence type="ECO:0000256" key="2">
    <source>
        <dbReference type="ARBA" id="ARBA00012758"/>
    </source>
</evidence>
<evidence type="ECO:0000256" key="1">
    <source>
        <dbReference type="ARBA" id="ARBA00009902"/>
    </source>
</evidence>
<keyword evidence="11" id="KW-1185">Reference proteome</keyword>
<dbReference type="Pfam" id="PF01473">
    <property type="entry name" value="Choline_bind_1"/>
    <property type="match status" value="3"/>
</dbReference>
<feature type="region of interest" description="Disordered" evidence="7">
    <location>
        <begin position="187"/>
        <end position="253"/>
    </location>
</feature>
<dbReference type="CDD" id="cd08995">
    <property type="entry name" value="GH32_EcAec43-like"/>
    <property type="match status" value="1"/>
</dbReference>
<dbReference type="SUPFAM" id="SSF69360">
    <property type="entry name" value="Cell wall binding repeat"/>
    <property type="match status" value="1"/>
</dbReference>
<dbReference type="InterPro" id="IPR001362">
    <property type="entry name" value="Glyco_hydro_32"/>
</dbReference>
<keyword evidence="3" id="KW-0677">Repeat</keyword>
<dbReference type="InterPro" id="IPR023296">
    <property type="entry name" value="Glyco_hydro_beta-prop_sf"/>
</dbReference>
<dbReference type="EC" id="3.2.1.26" evidence="2"/>
<feature type="repeat" description="Cell wall-binding" evidence="6">
    <location>
        <begin position="108"/>
        <end position="127"/>
    </location>
</feature>
<dbReference type="SMART" id="SM00640">
    <property type="entry name" value="Glyco_32"/>
    <property type="match status" value="1"/>
</dbReference>
<dbReference type="AlphaFoldDB" id="A0A1V4J1L7"/>
<dbReference type="Pfam" id="PF16346">
    <property type="entry name" value="GH32_BT1760-like_C"/>
    <property type="match status" value="1"/>
</dbReference>
<feature type="repeat" description="Cell wall-binding" evidence="6">
    <location>
        <begin position="68"/>
        <end position="87"/>
    </location>
</feature>
<dbReference type="Pfam" id="PF19127">
    <property type="entry name" value="Choline_bind_3"/>
    <property type="match status" value="1"/>
</dbReference>
<evidence type="ECO:0000313" key="10">
    <source>
        <dbReference type="EMBL" id="OPJ65980.1"/>
    </source>
</evidence>
<feature type="repeat" description="Cell wall-binding" evidence="6">
    <location>
        <begin position="88"/>
        <end position="107"/>
    </location>
</feature>
<dbReference type="GO" id="GO:0005975">
    <property type="term" value="P:carbohydrate metabolic process"/>
    <property type="evidence" value="ECO:0007669"/>
    <property type="project" value="InterPro"/>
</dbReference>
<dbReference type="SUPFAM" id="SSF75005">
    <property type="entry name" value="Arabinanase/levansucrase/invertase"/>
    <property type="match status" value="2"/>
</dbReference>
<feature type="compositionally biased region" description="Low complexity" evidence="7">
    <location>
        <begin position="200"/>
        <end position="227"/>
    </location>
</feature>
<organism evidence="10 11">
    <name type="scientific">Clostridium chromiireducens</name>
    <dbReference type="NCBI Taxonomy" id="225345"/>
    <lineage>
        <taxon>Bacteria</taxon>
        <taxon>Bacillati</taxon>
        <taxon>Bacillota</taxon>
        <taxon>Clostridia</taxon>
        <taxon>Eubacteriales</taxon>
        <taxon>Clostridiaceae</taxon>
        <taxon>Clostridium</taxon>
    </lineage>
</organism>
<evidence type="ECO:0000256" key="5">
    <source>
        <dbReference type="ARBA" id="ARBA00023295"/>
    </source>
</evidence>
<accession>A0A1V4J1L7</accession>
<dbReference type="InterPro" id="IPR013148">
    <property type="entry name" value="Glyco_hydro_32_N"/>
</dbReference>
<dbReference type="InterPro" id="IPR051214">
    <property type="entry name" value="GH32_Enzymes"/>
</dbReference>
<feature type="domain" description="Glycosyl hydrolase family 32 N-terminal" evidence="8">
    <location>
        <begin position="523"/>
        <end position="717"/>
    </location>
</feature>
<dbReference type="EMBL" id="MZGT01000003">
    <property type="protein sequence ID" value="OPJ65980.1"/>
    <property type="molecule type" value="Genomic_DNA"/>
</dbReference>
<keyword evidence="5" id="KW-0326">Glycosidase</keyword>
<proteinExistence type="inferred from homology"/>
<evidence type="ECO:0000256" key="4">
    <source>
        <dbReference type="ARBA" id="ARBA00022801"/>
    </source>
</evidence>
<keyword evidence="4 10" id="KW-0378">Hydrolase</keyword>
<dbReference type="RefSeq" id="WP_079437923.1">
    <property type="nucleotide sequence ID" value="NZ_MZGT01000003.1"/>
</dbReference>
<protein>
    <recommendedName>
        <fullName evidence="2">beta-fructofuranosidase</fullName>
        <ecNumber evidence="2">3.2.1.26</ecNumber>
    </recommendedName>
</protein>
<feature type="domain" description="BT1760-like C-terminal" evidence="9">
    <location>
        <begin position="737"/>
        <end position="883"/>
    </location>
</feature>
<dbReference type="STRING" id="225345.CLCHR_03380"/>
<dbReference type="Gene3D" id="2.115.10.20">
    <property type="entry name" value="Glycosyl hydrolase domain, family 43"/>
    <property type="match status" value="2"/>
</dbReference>